<name>R4YQJ2_OLEAN</name>
<dbReference type="Proteomes" id="UP000032749">
    <property type="component" value="Chromosome"/>
</dbReference>
<dbReference type="PANTHER" id="PTHR35271">
    <property type="entry name" value="ABC TRANSPORTER, SUBSTRATE-BINDING LIPOPROTEIN-RELATED"/>
    <property type="match status" value="1"/>
</dbReference>
<gene>
    <name evidence="1" type="ORF">OLEAN_C30440</name>
</gene>
<dbReference type="OrthoDB" id="9178917at2"/>
<reference evidence="1 2" key="1">
    <citation type="journal article" date="2013" name="Nat. Commun.">
        <title>Genome sequence and functional genomic analysis of the oil-degrading bacterium Oleispira antarctica.</title>
        <authorList>
            <person name="Kube M."/>
            <person name="Chernikova T.N."/>
            <person name="Al-Ramahi Y."/>
            <person name="Beloqui A."/>
            <person name="Lopez-Cortez N."/>
            <person name="Guazzaroni M.E."/>
            <person name="Heipieper H.J."/>
            <person name="Klages S."/>
            <person name="Kotsyurbenko O.R."/>
            <person name="Langer I."/>
            <person name="Nechitaylo T.Y."/>
            <person name="Lunsdorf H."/>
            <person name="Fernandez M."/>
            <person name="Juarez S."/>
            <person name="Ciordia S."/>
            <person name="Singer A."/>
            <person name="Kagan O."/>
            <person name="Egorova O."/>
            <person name="Petit P.A."/>
            <person name="Stogios P."/>
            <person name="Kim Y."/>
            <person name="Tchigvintsev A."/>
            <person name="Flick R."/>
            <person name="Denaro R."/>
            <person name="Genovese M."/>
            <person name="Albar J.P."/>
            <person name="Reva O.N."/>
            <person name="Martinez-Gomariz M."/>
            <person name="Tran H."/>
            <person name="Ferrer M."/>
            <person name="Savchenko A."/>
            <person name="Yakunin A.F."/>
            <person name="Yakimov M.M."/>
            <person name="Golyshina O.V."/>
            <person name="Reinhardt R."/>
            <person name="Golyshin P.N."/>
        </authorList>
    </citation>
    <scope>NUCLEOTIDE SEQUENCE [LARGE SCALE GENOMIC DNA]</scope>
</reference>
<keyword evidence="2" id="KW-1185">Reference proteome</keyword>
<organism evidence="1 2">
    <name type="scientific">Oleispira antarctica RB-8</name>
    <dbReference type="NCBI Taxonomy" id="698738"/>
    <lineage>
        <taxon>Bacteria</taxon>
        <taxon>Pseudomonadati</taxon>
        <taxon>Pseudomonadota</taxon>
        <taxon>Gammaproteobacteria</taxon>
        <taxon>Oceanospirillales</taxon>
        <taxon>Oceanospirillaceae</taxon>
        <taxon>Oleispira</taxon>
    </lineage>
</organism>
<sequence>MALLSLPLFAAQDNIVLVAERNSPALTKLLTHLNNVTSDFSYQVSTTDKPVSITSDDYVIAVGAKQALHVDFSKYPKRIAVMLTAKQAEVSDMASAIFIEPPLGRQLKLANLLVPGNKKLGLLVNNEQDKINVFSTLTDTEKMMLKVVNIEEYDNINQALFHVLKDTRLLLGHYNNEIYNAKNIKNILITSYRQRKVLIGPSRAYLKAGSFSTTFSDLSHIALRIIEVVKHHKNSGQWLKADYNPHYRILFNSQVARSLNIRILDEDFLKQKMGES</sequence>
<protein>
    <submittedName>
        <fullName evidence="1">Uncharacterized protein</fullName>
    </submittedName>
</protein>
<proteinExistence type="predicted"/>
<evidence type="ECO:0000313" key="2">
    <source>
        <dbReference type="Proteomes" id="UP000032749"/>
    </source>
</evidence>
<dbReference type="AlphaFoldDB" id="R4YQJ2"/>
<dbReference type="STRING" id="698738.OLEAN_C30440"/>
<evidence type="ECO:0000313" key="1">
    <source>
        <dbReference type="EMBL" id="CCK77220.1"/>
    </source>
</evidence>
<dbReference type="Gene3D" id="3.40.50.2300">
    <property type="match status" value="1"/>
</dbReference>
<dbReference type="InterPro" id="IPR007487">
    <property type="entry name" value="ABC_transpt-TYRBP-like"/>
</dbReference>
<dbReference type="EMBL" id="FO203512">
    <property type="protein sequence ID" value="CCK77220.1"/>
    <property type="molecule type" value="Genomic_DNA"/>
</dbReference>
<dbReference type="PANTHER" id="PTHR35271:SF1">
    <property type="entry name" value="ABC TRANSPORTER, SUBSTRATE-BINDING LIPOPROTEIN"/>
    <property type="match status" value="1"/>
</dbReference>
<dbReference type="HOGENOM" id="CLU_058196_4_1_6"/>
<dbReference type="KEGG" id="oai:OLEAN_C30440"/>
<accession>R4YQJ2</accession>